<keyword evidence="5" id="KW-0333">Golgi apparatus</keyword>
<evidence type="ECO:0000256" key="3">
    <source>
        <dbReference type="ARBA" id="ARBA00022676"/>
    </source>
</evidence>
<dbReference type="InterPro" id="IPR055270">
    <property type="entry name" value="Glyco_tran_10_C"/>
</dbReference>
<comment type="subcellular location">
    <subcellularLocation>
        <location evidence="5">Golgi apparatus</location>
        <location evidence="5">Golgi stack membrane</location>
        <topology evidence="5">Single-pass type II membrane protein</topology>
    </subcellularLocation>
</comment>
<feature type="domain" description="Fucosyltransferase C-terminal" evidence="6">
    <location>
        <begin position="158"/>
        <end position="289"/>
    </location>
</feature>
<dbReference type="Gene3D" id="3.40.50.11660">
    <property type="entry name" value="Glycosyl transferase family 10, C-terminal domain"/>
    <property type="match status" value="1"/>
</dbReference>
<keyword evidence="4 5" id="KW-0808">Transferase</keyword>
<accession>A0A158RF85</accession>
<name>A0A158RF85_HYDTA</name>
<evidence type="ECO:0000256" key="1">
    <source>
        <dbReference type="ARBA" id="ARBA00004922"/>
    </source>
</evidence>
<dbReference type="InterPro" id="IPR001503">
    <property type="entry name" value="Glyco_trans_10"/>
</dbReference>
<evidence type="ECO:0000313" key="9">
    <source>
        <dbReference type="WBParaSite" id="TTAC_0000919901-mRNA-1"/>
    </source>
</evidence>
<dbReference type="SUPFAM" id="SSF53756">
    <property type="entry name" value="UDP-Glycosyltransferase/glycogen phosphorylase"/>
    <property type="match status" value="1"/>
</dbReference>
<dbReference type="GO" id="GO:0032580">
    <property type="term" value="C:Golgi cisterna membrane"/>
    <property type="evidence" value="ECO:0007669"/>
    <property type="project" value="UniProtKB-SubCell"/>
</dbReference>
<dbReference type="PANTHER" id="PTHR11929">
    <property type="entry name" value="ALPHA- 1,3 -FUCOSYLTRANSFERASE"/>
    <property type="match status" value="1"/>
</dbReference>
<evidence type="ECO:0000259" key="6">
    <source>
        <dbReference type="Pfam" id="PF00852"/>
    </source>
</evidence>
<dbReference type="GO" id="GO:0046920">
    <property type="term" value="F:alpha-(1-&gt;3)-fucosyltransferase activity"/>
    <property type="evidence" value="ECO:0007669"/>
    <property type="project" value="TreeGrafter"/>
</dbReference>
<dbReference type="InterPro" id="IPR038577">
    <property type="entry name" value="GT10-like_C_sf"/>
</dbReference>
<comment type="similarity">
    <text evidence="2 5">Belongs to the glycosyltransferase 10 family.</text>
</comment>
<dbReference type="STRING" id="6205.A0A158RF85"/>
<dbReference type="WBParaSite" id="TTAC_0000919901-mRNA-1">
    <property type="protein sequence ID" value="TTAC_0000919901-mRNA-1"/>
    <property type="gene ID" value="TTAC_0000919901"/>
</dbReference>
<evidence type="ECO:0000256" key="5">
    <source>
        <dbReference type="RuleBase" id="RU003832"/>
    </source>
</evidence>
<keyword evidence="3 5" id="KW-0328">Glycosyltransferase</keyword>
<dbReference type="UniPathway" id="UPA00378"/>
<protein>
    <recommendedName>
        <fullName evidence="5">Fucosyltransferase</fullName>
        <ecNumber evidence="5">2.4.1.-</ecNumber>
    </recommendedName>
</protein>
<dbReference type="PANTHER" id="PTHR11929:SF145">
    <property type="entry name" value="ALPHA-(1,3)-FUCOSYLTRANSFERASE FUT-1"/>
    <property type="match status" value="1"/>
</dbReference>
<dbReference type="AlphaFoldDB" id="A0A158RF85"/>
<keyword evidence="5" id="KW-0472">Membrane</keyword>
<evidence type="ECO:0000313" key="7">
    <source>
        <dbReference type="EMBL" id="VDM33926.1"/>
    </source>
</evidence>
<dbReference type="OrthoDB" id="427096at2759"/>
<evidence type="ECO:0000256" key="4">
    <source>
        <dbReference type="ARBA" id="ARBA00022679"/>
    </source>
</evidence>
<proteinExistence type="inferred from homology"/>
<sequence length="321" mass="37714">MNESAFSFFITGWLIFNLIILAAIWSWQPNESFGSENLFLRTRNFFNVFQAQPHPYYHAIEQLEWISAFSHDKSDLSLVKPPKIFYDRRLLYHLTESEGCRYKCNYTDYLQGLGAGDIAVFSEAFYTVEAEYLKRRGVLIAFESVESPVHMRTLTQTQMEQVDIYGGMGKETPPGRDPLQWIAEHYKFYLAFENSNCRYYITEKVTFNALRYGMVPIVLGAYKEDYESILPPHSYINVDDFKSASELAEYLHYLDKNDTAYAEYFAWKEHGDIYVDKRLDCRLCGFMHQLNAGLVKLGNYAPQRFMDRWSLCFYRDLLPFV</sequence>
<evidence type="ECO:0000313" key="8">
    <source>
        <dbReference type="Proteomes" id="UP000274429"/>
    </source>
</evidence>
<keyword evidence="5" id="KW-0812">Transmembrane</keyword>
<dbReference type="Pfam" id="PF00852">
    <property type="entry name" value="Glyco_transf_10"/>
    <property type="match status" value="1"/>
</dbReference>
<keyword evidence="8" id="KW-1185">Reference proteome</keyword>
<comment type="pathway">
    <text evidence="1">Protein modification; protein glycosylation.</text>
</comment>
<gene>
    <name evidence="7" type="ORF">TTAC_LOCUS9184</name>
</gene>
<dbReference type="EC" id="2.4.1.-" evidence="5"/>
<organism evidence="9">
    <name type="scientific">Hydatigena taeniaeformis</name>
    <name type="common">Feline tapeworm</name>
    <name type="synonym">Taenia taeniaeformis</name>
    <dbReference type="NCBI Taxonomy" id="6205"/>
    <lineage>
        <taxon>Eukaryota</taxon>
        <taxon>Metazoa</taxon>
        <taxon>Spiralia</taxon>
        <taxon>Lophotrochozoa</taxon>
        <taxon>Platyhelminthes</taxon>
        <taxon>Cestoda</taxon>
        <taxon>Eucestoda</taxon>
        <taxon>Cyclophyllidea</taxon>
        <taxon>Taeniidae</taxon>
        <taxon>Hydatigera</taxon>
    </lineage>
</organism>
<reference evidence="7 8" key="2">
    <citation type="submission" date="2018-11" db="EMBL/GenBank/DDBJ databases">
        <authorList>
            <consortium name="Pathogen Informatics"/>
        </authorList>
    </citation>
    <scope>NUCLEOTIDE SEQUENCE [LARGE SCALE GENOMIC DNA]</scope>
</reference>
<dbReference type="Proteomes" id="UP000274429">
    <property type="component" value="Unassembled WGS sequence"/>
</dbReference>
<reference evidence="9" key="1">
    <citation type="submission" date="2016-04" db="UniProtKB">
        <authorList>
            <consortium name="WormBaseParasite"/>
        </authorList>
    </citation>
    <scope>IDENTIFICATION</scope>
</reference>
<evidence type="ECO:0000256" key="2">
    <source>
        <dbReference type="ARBA" id="ARBA00008919"/>
    </source>
</evidence>
<dbReference type="EMBL" id="UYWX01020706">
    <property type="protein sequence ID" value="VDM33926.1"/>
    <property type="molecule type" value="Genomic_DNA"/>
</dbReference>